<gene>
    <name evidence="1" type="ORF">HPB47_005026</name>
</gene>
<accession>A0AC60PEY8</accession>
<dbReference type="EMBL" id="JABSTQ010010754">
    <property type="protein sequence ID" value="KAG0418229.1"/>
    <property type="molecule type" value="Genomic_DNA"/>
</dbReference>
<sequence>MDRTSRILQQHNRTGEALDHVHRTPRHEGSIPHKVNVSWNMTTFRSHTLQEFLKSKNFSSSFRNPPPTSQFARLKDSNVFSRGVHEARVRKAGRAPNGTATHHDHAVHNHYEGYHTEEALAMDRAE</sequence>
<evidence type="ECO:0000313" key="1">
    <source>
        <dbReference type="EMBL" id="KAG0418229.1"/>
    </source>
</evidence>
<protein>
    <submittedName>
        <fullName evidence="1">Uncharacterized protein</fullName>
    </submittedName>
</protein>
<reference evidence="1 2" key="1">
    <citation type="journal article" date="2020" name="Cell">
        <title>Large-Scale Comparative Analyses of Tick Genomes Elucidate Their Genetic Diversity and Vector Capacities.</title>
        <authorList>
            <consortium name="Tick Genome and Microbiome Consortium (TIGMIC)"/>
            <person name="Jia N."/>
            <person name="Wang J."/>
            <person name="Shi W."/>
            <person name="Du L."/>
            <person name="Sun Y."/>
            <person name="Zhan W."/>
            <person name="Jiang J.F."/>
            <person name="Wang Q."/>
            <person name="Zhang B."/>
            <person name="Ji P."/>
            <person name="Bell-Sakyi L."/>
            <person name="Cui X.M."/>
            <person name="Yuan T.T."/>
            <person name="Jiang B.G."/>
            <person name="Yang W.F."/>
            <person name="Lam T.T."/>
            <person name="Chang Q.C."/>
            <person name="Ding S.J."/>
            <person name="Wang X.J."/>
            <person name="Zhu J.G."/>
            <person name="Ruan X.D."/>
            <person name="Zhao L."/>
            <person name="Wei J.T."/>
            <person name="Ye R.Z."/>
            <person name="Que T.C."/>
            <person name="Du C.H."/>
            <person name="Zhou Y.H."/>
            <person name="Cheng J.X."/>
            <person name="Dai P.F."/>
            <person name="Guo W.B."/>
            <person name="Han X.H."/>
            <person name="Huang E.J."/>
            <person name="Li L.F."/>
            <person name="Wei W."/>
            <person name="Gao Y.C."/>
            <person name="Liu J.Z."/>
            <person name="Shao H.Z."/>
            <person name="Wang X."/>
            <person name="Wang C.C."/>
            <person name="Yang T.C."/>
            <person name="Huo Q.B."/>
            <person name="Li W."/>
            <person name="Chen H.Y."/>
            <person name="Chen S.E."/>
            <person name="Zhou L.G."/>
            <person name="Ni X.B."/>
            <person name="Tian J.H."/>
            <person name="Sheng Y."/>
            <person name="Liu T."/>
            <person name="Pan Y.S."/>
            <person name="Xia L.Y."/>
            <person name="Li J."/>
            <person name="Zhao F."/>
            <person name="Cao W.C."/>
        </authorList>
    </citation>
    <scope>NUCLEOTIDE SEQUENCE [LARGE SCALE GENOMIC DNA]</scope>
    <source>
        <strain evidence="1">Iper-2018</strain>
    </source>
</reference>
<proteinExistence type="predicted"/>
<name>A0AC60PEY8_IXOPE</name>
<organism evidence="1 2">
    <name type="scientific">Ixodes persulcatus</name>
    <name type="common">Taiga tick</name>
    <dbReference type="NCBI Taxonomy" id="34615"/>
    <lineage>
        <taxon>Eukaryota</taxon>
        <taxon>Metazoa</taxon>
        <taxon>Ecdysozoa</taxon>
        <taxon>Arthropoda</taxon>
        <taxon>Chelicerata</taxon>
        <taxon>Arachnida</taxon>
        <taxon>Acari</taxon>
        <taxon>Parasitiformes</taxon>
        <taxon>Ixodida</taxon>
        <taxon>Ixodoidea</taxon>
        <taxon>Ixodidae</taxon>
        <taxon>Ixodinae</taxon>
        <taxon>Ixodes</taxon>
    </lineage>
</organism>
<evidence type="ECO:0000313" key="2">
    <source>
        <dbReference type="Proteomes" id="UP000805193"/>
    </source>
</evidence>
<dbReference type="Proteomes" id="UP000805193">
    <property type="component" value="Unassembled WGS sequence"/>
</dbReference>
<comment type="caution">
    <text evidence="1">The sequence shown here is derived from an EMBL/GenBank/DDBJ whole genome shotgun (WGS) entry which is preliminary data.</text>
</comment>
<keyword evidence="2" id="KW-1185">Reference proteome</keyword>